<proteinExistence type="predicted"/>
<evidence type="ECO:0000313" key="1">
    <source>
        <dbReference type="EMBL" id="CEK61557.1"/>
    </source>
</evidence>
<reference evidence="1" key="1">
    <citation type="submission" date="2014-12" db="EMBL/GenBank/DDBJ databases">
        <title>Insight into the proteome of Arion vulgaris.</title>
        <authorList>
            <person name="Aradska J."/>
            <person name="Bulat T."/>
            <person name="Smidak R."/>
            <person name="Sarate P."/>
            <person name="Gangsoo J."/>
            <person name="Sialana F."/>
            <person name="Bilban M."/>
            <person name="Lubec G."/>
        </authorList>
    </citation>
    <scope>NUCLEOTIDE SEQUENCE</scope>
    <source>
        <tissue evidence="1">Skin</tissue>
    </source>
</reference>
<feature type="non-terminal residue" evidence="1">
    <location>
        <position position="1"/>
    </location>
</feature>
<sequence>IKAQPLQSHTGRDEQPAVENGGRRLARILIFICNTIQTFFTSMLPTPPELLEPN</sequence>
<dbReference type="AlphaFoldDB" id="A0A0B6YZL1"/>
<protein>
    <submittedName>
        <fullName evidence="1">Uncharacterized protein</fullName>
    </submittedName>
</protein>
<name>A0A0B6YZL1_9EUPU</name>
<gene>
    <name evidence="1" type="primary">ORF42586</name>
</gene>
<accession>A0A0B6YZL1</accession>
<dbReference type="EMBL" id="HACG01014692">
    <property type="protein sequence ID" value="CEK61557.1"/>
    <property type="molecule type" value="Transcribed_RNA"/>
</dbReference>
<organism evidence="1">
    <name type="scientific">Arion vulgaris</name>
    <dbReference type="NCBI Taxonomy" id="1028688"/>
    <lineage>
        <taxon>Eukaryota</taxon>
        <taxon>Metazoa</taxon>
        <taxon>Spiralia</taxon>
        <taxon>Lophotrochozoa</taxon>
        <taxon>Mollusca</taxon>
        <taxon>Gastropoda</taxon>
        <taxon>Heterobranchia</taxon>
        <taxon>Euthyneura</taxon>
        <taxon>Panpulmonata</taxon>
        <taxon>Eupulmonata</taxon>
        <taxon>Stylommatophora</taxon>
        <taxon>Helicina</taxon>
        <taxon>Arionoidea</taxon>
        <taxon>Arionidae</taxon>
        <taxon>Arion</taxon>
    </lineage>
</organism>